<reference evidence="5 6" key="1">
    <citation type="submission" date="2019-02" db="EMBL/GenBank/DDBJ databases">
        <title>Genomic Encyclopedia of Type Strains, Phase IV (KMG-IV): sequencing the most valuable type-strain genomes for metagenomic binning, comparative biology and taxonomic classification.</title>
        <authorList>
            <person name="Goeker M."/>
        </authorList>
    </citation>
    <scope>NUCLEOTIDE SEQUENCE [LARGE SCALE GENOMIC DNA]</scope>
    <source>
        <strain evidence="5 6">DSM 17196</strain>
    </source>
</reference>
<evidence type="ECO:0000259" key="4">
    <source>
        <dbReference type="Pfam" id="PF00496"/>
    </source>
</evidence>
<proteinExistence type="inferred from homology"/>
<dbReference type="GO" id="GO:0043190">
    <property type="term" value="C:ATP-binding cassette (ABC) transporter complex"/>
    <property type="evidence" value="ECO:0007669"/>
    <property type="project" value="InterPro"/>
</dbReference>
<dbReference type="Pfam" id="PF00496">
    <property type="entry name" value="SBP_bac_5"/>
    <property type="match status" value="1"/>
</dbReference>
<dbReference type="CDD" id="cd00995">
    <property type="entry name" value="PBP2_NikA_DppA_OppA_like"/>
    <property type="match status" value="1"/>
</dbReference>
<keyword evidence="6" id="KW-1185">Reference proteome</keyword>
<evidence type="ECO:0000256" key="2">
    <source>
        <dbReference type="ARBA" id="ARBA00022448"/>
    </source>
</evidence>
<keyword evidence="2" id="KW-0813">Transport</keyword>
<dbReference type="Gene3D" id="3.90.76.10">
    <property type="entry name" value="Dipeptide-binding Protein, Domain 1"/>
    <property type="match status" value="1"/>
</dbReference>
<dbReference type="SUPFAM" id="SSF53850">
    <property type="entry name" value="Periplasmic binding protein-like II"/>
    <property type="match status" value="1"/>
</dbReference>
<comment type="similarity">
    <text evidence="1">Belongs to the bacterial solute-binding protein 5 family.</text>
</comment>
<dbReference type="Proteomes" id="UP000292262">
    <property type="component" value="Unassembled WGS sequence"/>
</dbReference>
<gene>
    <name evidence="5" type="ORF">EV197_2054</name>
</gene>
<dbReference type="PROSITE" id="PS51257">
    <property type="entry name" value="PROKAR_LIPOPROTEIN"/>
    <property type="match status" value="1"/>
</dbReference>
<dbReference type="RefSeq" id="WP_130286604.1">
    <property type="nucleotide sequence ID" value="NZ_SGXE01000002.1"/>
</dbReference>
<dbReference type="GO" id="GO:0030288">
    <property type="term" value="C:outer membrane-bounded periplasmic space"/>
    <property type="evidence" value="ECO:0007669"/>
    <property type="project" value="UniProtKB-ARBA"/>
</dbReference>
<evidence type="ECO:0000256" key="1">
    <source>
        <dbReference type="ARBA" id="ARBA00005695"/>
    </source>
</evidence>
<dbReference type="PIRSF" id="PIRSF002741">
    <property type="entry name" value="MppA"/>
    <property type="match status" value="1"/>
</dbReference>
<dbReference type="GO" id="GO:1904680">
    <property type="term" value="F:peptide transmembrane transporter activity"/>
    <property type="evidence" value="ECO:0007669"/>
    <property type="project" value="TreeGrafter"/>
</dbReference>
<dbReference type="EMBL" id="SGXE01000002">
    <property type="protein sequence ID" value="RZS93475.1"/>
    <property type="molecule type" value="Genomic_DNA"/>
</dbReference>
<dbReference type="AlphaFoldDB" id="A0A4Q7P187"/>
<keyword evidence="3" id="KW-0732">Signal</keyword>
<evidence type="ECO:0000256" key="3">
    <source>
        <dbReference type="ARBA" id="ARBA00022729"/>
    </source>
</evidence>
<dbReference type="Gene3D" id="3.40.190.10">
    <property type="entry name" value="Periplasmic binding protein-like II"/>
    <property type="match status" value="1"/>
</dbReference>
<dbReference type="GO" id="GO:0015833">
    <property type="term" value="P:peptide transport"/>
    <property type="evidence" value="ECO:0007669"/>
    <property type="project" value="TreeGrafter"/>
</dbReference>
<dbReference type="Gene3D" id="3.10.105.10">
    <property type="entry name" value="Dipeptide-binding Protein, Domain 3"/>
    <property type="match status" value="1"/>
</dbReference>
<dbReference type="InterPro" id="IPR039424">
    <property type="entry name" value="SBP_5"/>
</dbReference>
<dbReference type="PANTHER" id="PTHR30290">
    <property type="entry name" value="PERIPLASMIC BINDING COMPONENT OF ABC TRANSPORTER"/>
    <property type="match status" value="1"/>
</dbReference>
<name>A0A4Q7P187_9FLAO</name>
<protein>
    <submittedName>
        <fullName evidence="5">Peptide/nickel transport system substrate-binding protein</fullName>
    </submittedName>
</protein>
<evidence type="ECO:0000313" key="6">
    <source>
        <dbReference type="Proteomes" id="UP000292262"/>
    </source>
</evidence>
<sequence length="542" mass="62923">MKTFLTRHLTGYLAIFYLLIGISSCDDPKKENKEHLVFRYNEYSNIKSLDPAFARNPSIIWPTNQLFNGLVQFDETLQIKPDIAKRWEIADDGLTYTFYLRNDVLFHKHKEFNTPKNTRKVVASDFTYSFDRLLDPDLASPGNWVLKNVQNYTAVNDSTFQIQLKQPFPAFLGLLSMRYCSVVPKEIVLFYGKEFRKHPIGTGPFKFKYWEENVKLVLRKNNNYFEKDENGKGLPYLEAIAITFLPEKQSEFLQFTKGDLDLLNSLDASYKDELLTPSGKLRERYRDKINLSKGPYLNSEYLGFYLETDKDEIQSELLRKAVNYGFDRNKMITFLKNGIGTAAVNGFIPKGLPGFSNLKGYTYQPNKASQLIAQYKKETGNQDPSITITTDSNYLSLCEYIQRELEKIGLQVNIDVLPPSTIRERKWKGELAVFRASWIADYPDAENFLSPYYSKNFTPNGPNYTHFKNETFDQLYEESFGITNDSLRIQYYAKMDSIIIAHAPIVPLYYDEVVRFTQKNVKGLTTNPQNFLVLKKVWKEKQ</sequence>
<dbReference type="InterPro" id="IPR000914">
    <property type="entry name" value="SBP_5_dom"/>
</dbReference>
<accession>A0A4Q7P187</accession>
<evidence type="ECO:0000313" key="5">
    <source>
        <dbReference type="EMBL" id="RZS93475.1"/>
    </source>
</evidence>
<dbReference type="PANTHER" id="PTHR30290:SF9">
    <property type="entry name" value="OLIGOPEPTIDE-BINDING PROTEIN APPA"/>
    <property type="match status" value="1"/>
</dbReference>
<dbReference type="InterPro" id="IPR030678">
    <property type="entry name" value="Peptide/Ni-bd"/>
</dbReference>
<comment type="caution">
    <text evidence="5">The sequence shown here is derived from an EMBL/GenBank/DDBJ whole genome shotgun (WGS) entry which is preliminary data.</text>
</comment>
<feature type="domain" description="Solute-binding protein family 5" evidence="4">
    <location>
        <begin position="78"/>
        <end position="456"/>
    </location>
</feature>
<dbReference type="OrthoDB" id="9772924at2"/>
<organism evidence="5 6">
    <name type="scientific">Aquimarina brevivitae</name>
    <dbReference type="NCBI Taxonomy" id="323412"/>
    <lineage>
        <taxon>Bacteria</taxon>
        <taxon>Pseudomonadati</taxon>
        <taxon>Bacteroidota</taxon>
        <taxon>Flavobacteriia</taxon>
        <taxon>Flavobacteriales</taxon>
        <taxon>Flavobacteriaceae</taxon>
        <taxon>Aquimarina</taxon>
    </lineage>
</organism>